<dbReference type="OrthoDB" id="6760986at2759"/>
<comment type="caution">
    <text evidence="1">The sequence shown here is derived from an EMBL/GenBank/DDBJ whole genome shotgun (WGS) entry which is preliminary data.</text>
</comment>
<accession>A0A8S9WVC1</accession>
<proteinExistence type="predicted"/>
<sequence>MSDEPKHRAHYSTCVSALGLLCFALSVTALALPLWGYYSNPQGKVAHIDPLILYQRLFLQEDPTVTVGSTVDLSSYFKFEIAPFPMALLTSISMRKYV</sequence>
<organism evidence="1 2">
    <name type="scientific">Apolygus lucorum</name>
    <name type="common">Small green plant bug</name>
    <name type="synonym">Lygocoris lucorum</name>
    <dbReference type="NCBI Taxonomy" id="248454"/>
    <lineage>
        <taxon>Eukaryota</taxon>
        <taxon>Metazoa</taxon>
        <taxon>Ecdysozoa</taxon>
        <taxon>Arthropoda</taxon>
        <taxon>Hexapoda</taxon>
        <taxon>Insecta</taxon>
        <taxon>Pterygota</taxon>
        <taxon>Neoptera</taxon>
        <taxon>Paraneoptera</taxon>
        <taxon>Hemiptera</taxon>
        <taxon>Heteroptera</taxon>
        <taxon>Panheteroptera</taxon>
        <taxon>Cimicomorpha</taxon>
        <taxon>Miridae</taxon>
        <taxon>Mirini</taxon>
        <taxon>Apolygus</taxon>
    </lineage>
</organism>
<evidence type="ECO:0000313" key="2">
    <source>
        <dbReference type="Proteomes" id="UP000466442"/>
    </source>
</evidence>
<dbReference type="AlphaFoldDB" id="A0A8S9WVC1"/>
<protein>
    <submittedName>
        <fullName evidence="1">Uncharacterized protein</fullName>
    </submittedName>
</protein>
<gene>
    <name evidence="1" type="ORF">GE061_006465</name>
</gene>
<dbReference type="EMBL" id="WIXP02000014">
    <property type="protein sequence ID" value="KAF6200164.1"/>
    <property type="molecule type" value="Genomic_DNA"/>
</dbReference>
<name>A0A8S9WVC1_APOLU</name>
<keyword evidence="2" id="KW-1185">Reference proteome</keyword>
<reference evidence="1" key="1">
    <citation type="journal article" date="2021" name="Mol. Ecol. Resour.">
        <title>Apolygus lucorum genome provides insights into omnivorousness and mesophyll feeding.</title>
        <authorList>
            <person name="Liu Y."/>
            <person name="Liu H."/>
            <person name="Wang H."/>
            <person name="Huang T."/>
            <person name="Liu B."/>
            <person name="Yang B."/>
            <person name="Yin L."/>
            <person name="Li B."/>
            <person name="Zhang Y."/>
            <person name="Zhang S."/>
            <person name="Jiang F."/>
            <person name="Zhang X."/>
            <person name="Ren Y."/>
            <person name="Wang B."/>
            <person name="Wang S."/>
            <person name="Lu Y."/>
            <person name="Wu K."/>
            <person name="Fan W."/>
            <person name="Wang G."/>
        </authorList>
    </citation>
    <scope>NUCLEOTIDE SEQUENCE</scope>
    <source>
        <strain evidence="1">12Hb</strain>
    </source>
</reference>
<evidence type="ECO:0000313" key="1">
    <source>
        <dbReference type="EMBL" id="KAF6200164.1"/>
    </source>
</evidence>
<dbReference type="Proteomes" id="UP000466442">
    <property type="component" value="Unassembled WGS sequence"/>
</dbReference>